<dbReference type="SUPFAM" id="SSF141868">
    <property type="entry name" value="EAL domain-like"/>
    <property type="match status" value="1"/>
</dbReference>
<gene>
    <name evidence="2" type="ORF">BAE27_03115</name>
</gene>
<name>A0A1E7YPP0_9PROT</name>
<organism evidence="2 3">
    <name type="scientific">Acidithiobacillus caldus</name>
    <dbReference type="NCBI Taxonomy" id="33059"/>
    <lineage>
        <taxon>Bacteria</taxon>
        <taxon>Pseudomonadati</taxon>
        <taxon>Pseudomonadota</taxon>
        <taxon>Acidithiobacillia</taxon>
        <taxon>Acidithiobacillales</taxon>
        <taxon>Acidithiobacillaceae</taxon>
        <taxon>Acidithiobacillus</taxon>
    </lineage>
</organism>
<dbReference type="EMBL" id="LZYE01000061">
    <property type="protein sequence ID" value="OFC37948.1"/>
    <property type="molecule type" value="Genomic_DNA"/>
</dbReference>
<dbReference type="Gene3D" id="3.20.20.450">
    <property type="entry name" value="EAL domain"/>
    <property type="match status" value="1"/>
</dbReference>
<dbReference type="InterPro" id="IPR050706">
    <property type="entry name" value="Cyclic-di-GMP_PDE-like"/>
</dbReference>
<protein>
    <recommendedName>
        <fullName evidence="1">EAL domain-containing protein</fullName>
    </recommendedName>
</protein>
<comment type="caution">
    <text evidence="2">The sequence shown here is derived from an EMBL/GenBank/DDBJ whole genome shotgun (WGS) entry which is preliminary data.</text>
</comment>
<dbReference type="Proteomes" id="UP000175616">
    <property type="component" value="Unassembled WGS sequence"/>
</dbReference>
<dbReference type="RefSeq" id="WP_070113981.1">
    <property type="nucleotide sequence ID" value="NZ_LZYE01000061.1"/>
</dbReference>
<dbReference type="PANTHER" id="PTHR33121:SF76">
    <property type="entry name" value="SIGNALING PROTEIN"/>
    <property type="match status" value="1"/>
</dbReference>
<evidence type="ECO:0000313" key="2">
    <source>
        <dbReference type="EMBL" id="OFC37948.1"/>
    </source>
</evidence>
<evidence type="ECO:0000259" key="1">
    <source>
        <dbReference type="PROSITE" id="PS50883"/>
    </source>
</evidence>
<dbReference type="PROSITE" id="PS50883">
    <property type="entry name" value="EAL"/>
    <property type="match status" value="1"/>
</dbReference>
<sequence>MIEKAYRLEPIIDLSIGQPIGHELLAGATACPTWTEPEWRDWYAHLSEEIPRLSKKVDGLIFLNISGDQLLDSHISRSLRALREFAPRIVFEWIEQSFHDASLIQVLVKLNFLRGLGFAVAIDDIGASHGVDGLGRAGIVKAEFCKIDGQYFQARRGLGPDSLRGLIQHLSHGGSRIIIEWIETEDDLYLATEAGAHLGQGFLWSRSKD</sequence>
<dbReference type="PANTHER" id="PTHR33121">
    <property type="entry name" value="CYCLIC DI-GMP PHOSPHODIESTERASE PDEF"/>
    <property type="match status" value="1"/>
</dbReference>
<accession>A0A1E7YPP0</accession>
<dbReference type="AlphaFoldDB" id="A0A1E7YPP0"/>
<proteinExistence type="predicted"/>
<dbReference type="GO" id="GO:0071111">
    <property type="term" value="F:cyclic-guanylate-specific phosphodiesterase activity"/>
    <property type="evidence" value="ECO:0007669"/>
    <property type="project" value="InterPro"/>
</dbReference>
<dbReference type="InterPro" id="IPR001633">
    <property type="entry name" value="EAL_dom"/>
</dbReference>
<dbReference type="InterPro" id="IPR035919">
    <property type="entry name" value="EAL_sf"/>
</dbReference>
<dbReference type="Pfam" id="PF00563">
    <property type="entry name" value="EAL"/>
    <property type="match status" value="1"/>
</dbReference>
<feature type="domain" description="EAL" evidence="1">
    <location>
        <begin position="1"/>
        <end position="209"/>
    </location>
</feature>
<evidence type="ECO:0000313" key="3">
    <source>
        <dbReference type="Proteomes" id="UP000175616"/>
    </source>
</evidence>
<reference evidence="2 3" key="1">
    <citation type="submission" date="2016-06" db="EMBL/GenBank/DDBJ databases">
        <title>Gene turnover analysis identifies the evolutionary adaptation of the extremophile Acidithiobacillus caldus.</title>
        <authorList>
            <person name="Zhang X."/>
        </authorList>
    </citation>
    <scope>NUCLEOTIDE SEQUENCE [LARGE SCALE GENOMIC DNA]</scope>
    <source>
        <strain evidence="2 3">DX</strain>
    </source>
</reference>
<dbReference type="SMART" id="SM00052">
    <property type="entry name" value="EAL"/>
    <property type="match status" value="1"/>
</dbReference>